<reference evidence="1 2" key="1">
    <citation type="submission" date="2019-12" db="EMBL/GenBank/DDBJ databases">
        <title>The draft genomic sequence of strain Chitinophaga oryziterrae JCM 16595.</title>
        <authorList>
            <person name="Zhang X."/>
        </authorList>
    </citation>
    <scope>NUCLEOTIDE SEQUENCE [LARGE SCALE GENOMIC DNA]</scope>
    <source>
        <strain evidence="1 2">JCM 16595</strain>
    </source>
</reference>
<organism evidence="1 2">
    <name type="scientific">Chitinophaga oryziterrae</name>
    <dbReference type="NCBI Taxonomy" id="1031224"/>
    <lineage>
        <taxon>Bacteria</taxon>
        <taxon>Pseudomonadati</taxon>
        <taxon>Bacteroidota</taxon>
        <taxon>Chitinophagia</taxon>
        <taxon>Chitinophagales</taxon>
        <taxon>Chitinophagaceae</taxon>
        <taxon>Chitinophaga</taxon>
    </lineage>
</organism>
<sequence>MTLADFITSLSLEAPPQGLSSYSRALWWDGKGNWQKAHDIIEDLGDDTAAWVHAYLHRKEGDNGNARYWYARAGRKMPEIPLKEEWEVIVKALNSERPEKNV</sequence>
<protein>
    <submittedName>
        <fullName evidence="1">Uncharacterized protein</fullName>
    </submittedName>
</protein>
<gene>
    <name evidence="1" type="ORF">GO495_08380</name>
</gene>
<dbReference type="Proteomes" id="UP000468388">
    <property type="component" value="Unassembled WGS sequence"/>
</dbReference>
<dbReference type="AlphaFoldDB" id="A0A6N8J5T6"/>
<name>A0A6N8J5T6_9BACT</name>
<accession>A0A6N8J5T6</accession>
<dbReference type="OrthoDB" id="370799at2"/>
<proteinExistence type="predicted"/>
<keyword evidence="2" id="KW-1185">Reference proteome</keyword>
<evidence type="ECO:0000313" key="2">
    <source>
        <dbReference type="Proteomes" id="UP000468388"/>
    </source>
</evidence>
<evidence type="ECO:0000313" key="1">
    <source>
        <dbReference type="EMBL" id="MVT40597.1"/>
    </source>
</evidence>
<comment type="caution">
    <text evidence="1">The sequence shown here is derived from an EMBL/GenBank/DDBJ whole genome shotgun (WGS) entry which is preliminary data.</text>
</comment>
<dbReference type="RefSeq" id="WP_157299266.1">
    <property type="nucleotide sequence ID" value="NZ_BAAAZB010000010.1"/>
</dbReference>
<dbReference type="EMBL" id="WRXO01000002">
    <property type="protein sequence ID" value="MVT40597.1"/>
    <property type="molecule type" value="Genomic_DNA"/>
</dbReference>